<dbReference type="InterPro" id="IPR003594">
    <property type="entry name" value="HATPase_dom"/>
</dbReference>
<dbReference type="PROSITE" id="PS50109">
    <property type="entry name" value="HIS_KIN"/>
    <property type="match status" value="1"/>
</dbReference>
<keyword evidence="9" id="KW-0808">Transferase</keyword>
<proteinExistence type="predicted"/>
<feature type="transmembrane region" description="Helical" evidence="19">
    <location>
        <begin position="21"/>
        <end position="40"/>
    </location>
</feature>
<feature type="domain" description="Histidine kinase" evidence="20">
    <location>
        <begin position="304"/>
        <end position="389"/>
    </location>
</feature>
<dbReference type="Gene3D" id="3.30.565.10">
    <property type="entry name" value="Histidine kinase-like ATPase, C-terminal domain"/>
    <property type="match status" value="1"/>
</dbReference>
<dbReference type="PIRSF" id="PIRSF037434">
    <property type="entry name" value="STHK_ChrS"/>
    <property type="match status" value="1"/>
</dbReference>
<evidence type="ECO:0000256" key="19">
    <source>
        <dbReference type="SAM" id="Phobius"/>
    </source>
</evidence>
<dbReference type="InterPro" id="IPR017205">
    <property type="entry name" value="Sig_transdc_His_kinase_ChrS"/>
</dbReference>
<dbReference type="InterPro" id="IPR005467">
    <property type="entry name" value="His_kinase_dom"/>
</dbReference>
<keyword evidence="19" id="KW-0472">Membrane</keyword>
<reference evidence="21 22" key="1">
    <citation type="submission" date="2021-08" db="EMBL/GenBank/DDBJ databases">
        <title>Streptomyces sp. PTM05 isolated from lichen.</title>
        <authorList>
            <person name="Somphong A."/>
            <person name="Phongsopitanun W."/>
            <person name="Tanasupawat S."/>
        </authorList>
    </citation>
    <scope>NUCLEOTIDE SEQUENCE [LARGE SCALE GENOMIC DNA]</scope>
    <source>
        <strain evidence="21 22">Ptm05</strain>
    </source>
</reference>
<evidence type="ECO:0000256" key="16">
    <source>
        <dbReference type="ARBA" id="ARBA00023014"/>
    </source>
</evidence>
<dbReference type="Gene3D" id="1.20.5.1930">
    <property type="match status" value="1"/>
</dbReference>
<name>A0ABS7R120_9ACTN</name>
<dbReference type="CDD" id="cd16917">
    <property type="entry name" value="HATPase_UhpB-NarQ-NarX-like"/>
    <property type="match status" value="1"/>
</dbReference>
<keyword evidence="19" id="KW-0812">Transmembrane</keyword>
<evidence type="ECO:0000259" key="20">
    <source>
        <dbReference type="PROSITE" id="PS50109"/>
    </source>
</evidence>
<evidence type="ECO:0000256" key="6">
    <source>
        <dbReference type="ARBA" id="ARBA00022485"/>
    </source>
</evidence>
<evidence type="ECO:0000256" key="1">
    <source>
        <dbReference type="ARBA" id="ARBA00000085"/>
    </source>
</evidence>
<protein>
    <recommendedName>
        <fullName evidence="5">Oxygen sensor histidine kinase NreB</fullName>
        <ecNumber evidence="4">2.7.13.3</ecNumber>
    </recommendedName>
    <alternativeName>
        <fullName evidence="18">Nitrogen regulation protein B</fullName>
    </alternativeName>
</protein>
<keyword evidence="7" id="KW-0963">Cytoplasm</keyword>
<keyword evidence="10" id="KW-0479">Metal-binding</keyword>
<dbReference type="SMART" id="SM00387">
    <property type="entry name" value="HATPase_c"/>
    <property type="match status" value="1"/>
</dbReference>
<keyword evidence="19" id="KW-1133">Transmembrane helix</keyword>
<comment type="caution">
    <text evidence="21">The sequence shown here is derived from an EMBL/GenBank/DDBJ whole genome shotgun (WGS) entry which is preliminary data.</text>
</comment>
<evidence type="ECO:0000256" key="12">
    <source>
        <dbReference type="ARBA" id="ARBA00022777"/>
    </source>
</evidence>
<dbReference type="Pfam" id="PF02518">
    <property type="entry name" value="HATPase_c"/>
    <property type="match status" value="1"/>
</dbReference>
<keyword evidence="15" id="KW-0902">Two-component regulatory system</keyword>
<dbReference type="PANTHER" id="PTHR24421">
    <property type="entry name" value="NITRATE/NITRITE SENSOR PROTEIN NARX-RELATED"/>
    <property type="match status" value="1"/>
</dbReference>
<evidence type="ECO:0000256" key="14">
    <source>
        <dbReference type="ARBA" id="ARBA00023004"/>
    </source>
</evidence>
<evidence type="ECO:0000256" key="3">
    <source>
        <dbReference type="ARBA" id="ARBA00004496"/>
    </source>
</evidence>
<evidence type="ECO:0000256" key="17">
    <source>
        <dbReference type="ARBA" id="ARBA00024827"/>
    </source>
</evidence>
<evidence type="ECO:0000256" key="11">
    <source>
        <dbReference type="ARBA" id="ARBA00022741"/>
    </source>
</evidence>
<comment type="cofactor">
    <cofactor evidence="2">
        <name>[4Fe-4S] cluster</name>
        <dbReference type="ChEBI" id="CHEBI:49883"/>
    </cofactor>
</comment>
<keyword evidence="6" id="KW-0004">4Fe-4S</keyword>
<evidence type="ECO:0000256" key="15">
    <source>
        <dbReference type="ARBA" id="ARBA00023012"/>
    </source>
</evidence>
<evidence type="ECO:0000256" key="10">
    <source>
        <dbReference type="ARBA" id="ARBA00022723"/>
    </source>
</evidence>
<dbReference type="PRINTS" id="PR00344">
    <property type="entry name" value="BCTRLSENSOR"/>
</dbReference>
<dbReference type="EMBL" id="JAINVZ010000036">
    <property type="protein sequence ID" value="MBY8889166.1"/>
    <property type="molecule type" value="Genomic_DNA"/>
</dbReference>
<keyword evidence="8" id="KW-0597">Phosphoprotein</keyword>
<feature type="transmembrane region" description="Helical" evidence="19">
    <location>
        <begin position="75"/>
        <end position="91"/>
    </location>
</feature>
<dbReference type="InterPro" id="IPR004358">
    <property type="entry name" value="Sig_transdc_His_kin-like_C"/>
</dbReference>
<dbReference type="RefSeq" id="WP_222982259.1">
    <property type="nucleotide sequence ID" value="NZ_JAINVZ010000036.1"/>
</dbReference>
<feature type="transmembrane region" description="Helical" evidence="19">
    <location>
        <begin position="97"/>
        <end position="113"/>
    </location>
</feature>
<dbReference type="InterPro" id="IPR036890">
    <property type="entry name" value="HATPase_C_sf"/>
</dbReference>
<dbReference type="InterPro" id="IPR050482">
    <property type="entry name" value="Sensor_HK_TwoCompSys"/>
</dbReference>
<keyword evidence="11" id="KW-0547">Nucleotide-binding</keyword>
<keyword evidence="16" id="KW-0411">Iron-sulfur</keyword>
<comment type="subcellular location">
    <subcellularLocation>
        <location evidence="3">Cytoplasm</location>
    </subcellularLocation>
</comment>
<dbReference type="Pfam" id="PF07730">
    <property type="entry name" value="HisKA_3"/>
    <property type="match status" value="1"/>
</dbReference>
<dbReference type="SUPFAM" id="SSF55874">
    <property type="entry name" value="ATPase domain of HSP90 chaperone/DNA topoisomerase II/histidine kinase"/>
    <property type="match status" value="1"/>
</dbReference>
<feature type="transmembrane region" description="Helical" evidence="19">
    <location>
        <begin position="120"/>
        <end position="137"/>
    </location>
</feature>
<evidence type="ECO:0000256" key="7">
    <source>
        <dbReference type="ARBA" id="ARBA00022490"/>
    </source>
</evidence>
<feature type="transmembrane region" description="Helical" evidence="19">
    <location>
        <begin position="143"/>
        <end position="161"/>
    </location>
</feature>
<feature type="transmembrane region" description="Helical" evidence="19">
    <location>
        <begin position="46"/>
        <end position="63"/>
    </location>
</feature>
<accession>A0ABS7R120</accession>
<keyword evidence="22" id="KW-1185">Reference proteome</keyword>
<keyword evidence="12 21" id="KW-0418">Kinase</keyword>
<dbReference type="PANTHER" id="PTHR24421:SF10">
    <property type="entry name" value="NITRATE_NITRITE SENSOR PROTEIN NARQ"/>
    <property type="match status" value="1"/>
</dbReference>
<dbReference type="InterPro" id="IPR011712">
    <property type="entry name" value="Sig_transdc_His_kin_sub3_dim/P"/>
</dbReference>
<evidence type="ECO:0000256" key="8">
    <source>
        <dbReference type="ARBA" id="ARBA00022553"/>
    </source>
</evidence>
<dbReference type="GO" id="GO:0016301">
    <property type="term" value="F:kinase activity"/>
    <property type="evidence" value="ECO:0007669"/>
    <property type="project" value="UniProtKB-KW"/>
</dbReference>
<evidence type="ECO:0000256" key="2">
    <source>
        <dbReference type="ARBA" id="ARBA00001966"/>
    </source>
</evidence>
<evidence type="ECO:0000313" key="21">
    <source>
        <dbReference type="EMBL" id="MBY8889166.1"/>
    </source>
</evidence>
<dbReference type="Proteomes" id="UP001198565">
    <property type="component" value="Unassembled WGS sequence"/>
</dbReference>
<evidence type="ECO:0000256" key="18">
    <source>
        <dbReference type="ARBA" id="ARBA00030800"/>
    </source>
</evidence>
<evidence type="ECO:0000256" key="13">
    <source>
        <dbReference type="ARBA" id="ARBA00022840"/>
    </source>
</evidence>
<organism evidence="21 22">
    <name type="scientific">Streptantibioticus parmotrematis</name>
    <dbReference type="NCBI Taxonomy" id="2873249"/>
    <lineage>
        <taxon>Bacteria</taxon>
        <taxon>Bacillati</taxon>
        <taxon>Actinomycetota</taxon>
        <taxon>Actinomycetes</taxon>
        <taxon>Kitasatosporales</taxon>
        <taxon>Streptomycetaceae</taxon>
        <taxon>Streptantibioticus</taxon>
    </lineage>
</organism>
<comment type="catalytic activity">
    <reaction evidence="1">
        <text>ATP + protein L-histidine = ADP + protein N-phospho-L-histidine.</text>
        <dbReference type="EC" id="2.7.13.3"/>
    </reaction>
</comment>
<comment type="function">
    <text evidence="17">Member of the two-component regulatory system NreB/NreC involved in the control of dissimilatory nitrate/nitrite reduction in response to oxygen. NreB functions as a direct oxygen sensor histidine kinase which is autophosphorylated, in the absence of oxygen, probably at the conserved histidine residue, and transfers its phosphate group probably to a conserved aspartate residue of NreC. NreB/NreC activates the expression of the nitrate (narGHJI) and nitrite (nir) reductase operons, as well as the putative nitrate transporter gene narT.</text>
</comment>
<evidence type="ECO:0000256" key="5">
    <source>
        <dbReference type="ARBA" id="ARBA00017322"/>
    </source>
</evidence>
<evidence type="ECO:0000256" key="9">
    <source>
        <dbReference type="ARBA" id="ARBA00022679"/>
    </source>
</evidence>
<dbReference type="EC" id="2.7.13.3" evidence="4"/>
<evidence type="ECO:0000256" key="4">
    <source>
        <dbReference type="ARBA" id="ARBA00012438"/>
    </source>
</evidence>
<keyword evidence="13" id="KW-0067">ATP-binding</keyword>
<sequence>MSGRESVASGTGTGAVEPRWEVCYAVVFAVAVVVVEAGPLDTRSRIVAGAALAAMACWYGCAVRPLTRRPRAYGVWRPVCLTVLLALFAVVQSRDPTAWFLAFALTPMGFRATRTMRGAMVFVVALNAVGAALVIVAHPGADGVLGALAVAAFSVVLAYVVRRWMLRVTAQSEERAALIAQLESTRAQLAAAHHEAGVLAERHRLAGEIHDTLAQGFTSIVTLVQAASAGLDDGHPAHRHLELALATARENLAEARSLVSALGPEALRGGGLPEAVERAARMSGGTAEVAGEPRVLPTGTQVVLLRVCQEALANARKHAQATRIAVRLAYGEGIVCLEVADDGRGFEETGVVPGYGLRGMRERVRQAGGAIEVRSAVGEGTTVRVEVPG</sequence>
<evidence type="ECO:0000313" key="22">
    <source>
        <dbReference type="Proteomes" id="UP001198565"/>
    </source>
</evidence>
<keyword evidence="14" id="KW-0408">Iron</keyword>
<gene>
    <name evidence="21" type="ORF">K7472_30615</name>
</gene>